<name>A0A084SE50_9BACT</name>
<gene>
    <name evidence="1" type="ORF">Q664_52630</name>
</gene>
<dbReference type="EMBL" id="JPMI01000426">
    <property type="protein sequence ID" value="KFA86735.1"/>
    <property type="molecule type" value="Genomic_DNA"/>
</dbReference>
<dbReference type="RefSeq" id="WP_043414866.1">
    <property type="nucleotide sequence ID" value="NZ_JPMI01000426.1"/>
</dbReference>
<proteinExistence type="predicted"/>
<evidence type="ECO:0000313" key="2">
    <source>
        <dbReference type="Proteomes" id="UP000028547"/>
    </source>
</evidence>
<protein>
    <submittedName>
        <fullName evidence="1">Uncharacterized protein</fullName>
    </submittedName>
</protein>
<evidence type="ECO:0000313" key="1">
    <source>
        <dbReference type="EMBL" id="KFA86735.1"/>
    </source>
</evidence>
<reference evidence="1 2" key="1">
    <citation type="submission" date="2014-07" db="EMBL/GenBank/DDBJ databases">
        <title>Draft Genome Sequence of Gephyronic Acid Producer, Cystobacter violaceus Strain Cb vi76.</title>
        <authorList>
            <person name="Stevens D.C."/>
            <person name="Young J."/>
            <person name="Carmichael R."/>
            <person name="Tan J."/>
            <person name="Taylor R.E."/>
        </authorList>
    </citation>
    <scope>NUCLEOTIDE SEQUENCE [LARGE SCALE GENOMIC DNA]</scope>
    <source>
        <strain evidence="1 2">Cb vi76</strain>
    </source>
</reference>
<dbReference type="AlphaFoldDB" id="A0A084SE50"/>
<sequence>MSGQAGAQLDSEYYGLFIGSGINVAYAIPPGDDGTAIGRYFREKSAPYERWLERARPALDEFFARLAAEQRIPLVPFSQRAEEIHGVIIEDLDSSVLDIGAEQHFRRYHRGQPCAVSLNGAGRLPDFQTLELRFLVSTRVRRSALEPVLQGVANILIQVRSGL</sequence>
<organism evidence="1 2">
    <name type="scientific">Archangium violaceum Cb vi76</name>
    <dbReference type="NCBI Taxonomy" id="1406225"/>
    <lineage>
        <taxon>Bacteria</taxon>
        <taxon>Pseudomonadati</taxon>
        <taxon>Myxococcota</taxon>
        <taxon>Myxococcia</taxon>
        <taxon>Myxococcales</taxon>
        <taxon>Cystobacterineae</taxon>
        <taxon>Archangiaceae</taxon>
        <taxon>Archangium</taxon>
    </lineage>
</organism>
<comment type="caution">
    <text evidence="1">The sequence shown here is derived from an EMBL/GenBank/DDBJ whole genome shotgun (WGS) entry which is preliminary data.</text>
</comment>
<accession>A0A084SE50</accession>
<dbReference type="Proteomes" id="UP000028547">
    <property type="component" value="Unassembled WGS sequence"/>
</dbReference>